<dbReference type="InterPro" id="IPR024042">
    <property type="entry name" value="TM1646-like_dom_sf"/>
</dbReference>
<name>A0A0U1NT72_9BACI</name>
<dbReference type="Proteomes" id="UP000199087">
    <property type="component" value="Unassembled WGS sequence"/>
</dbReference>
<dbReference type="InterPro" id="IPR005585">
    <property type="entry name" value="DUF327"/>
</dbReference>
<accession>A0A0U1NT72</accession>
<evidence type="ECO:0000313" key="2">
    <source>
        <dbReference type="Proteomes" id="UP000199087"/>
    </source>
</evidence>
<dbReference type="EMBL" id="CVRB01000001">
    <property type="protein sequence ID" value="CRK80932.1"/>
    <property type="molecule type" value="Genomic_DNA"/>
</dbReference>
<dbReference type="STRING" id="1499688.BN000_00823"/>
<sequence length="147" mass="16870">MKIQDQLRINIADPRLNTSERASSNSVSFQKMMNSYSKDISKDHLQQLMQKLDQQGQQLCDNPTFQELRKYKDLVKQFMGDVTKNGIGLMQAETWDPMGGNKTLKTIRVLDRKLLDLTNHVLNEQNSSLSLLDRIGEIKGLLVNLYT</sequence>
<dbReference type="SUPFAM" id="SSF158397">
    <property type="entry name" value="TM1646-like"/>
    <property type="match status" value="1"/>
</dbReference>
<dbReference type="Gene3D" id="1.20.120.490">
    <property type="entry name" value="Hypothetical protein TM1646-like domain"/>
    <property type="match status" value="1"/>
</dbReference>
<proteinExistence type="predicted"/>
<protein>
    <submittedName>
        <fullName evidence="1">YaaR</fullName>
    </submittedName>
</protein>
<dbReference type="Pfam" id="PF03885">
    <property type="entry name" value="DUF327"/>
    <property type="match status" value="1"/>
</dbReference>
<organism evidence="1 2">
    <name type="scientific">Neobacillus massiliamazoniensis</name>
    <dbReference type="NCBI Taxonomy" id="1499688"/>
    <lineage>
        <taxon>Bacteria</taxon>
        <taxon>Bacillati</taxon>
        <taxon>Bacillota</taxon>
        <taxon>Bacilli</taxon>
        <taxon>Bacillales</taxon>
        <taxon>Bacillaceae</taxon>
        <taxon>Neobacillus</taxon>
    </lineage>
</organism>
<dbReference type="AlphaFoldDB" id="A0A0U1NT72"/>
<reference evidence="2" key="1">
    <citation type="submission" date="2015-05" db="EMBL/GenBank/DDBJ databases">
        <authorList>
            <person name="Urmite Genomes"/>
        </authorList>
    </citation>
    <scope>NUCLEOTIDE SEQUENCE [LARGE SCALE GENOMIC DNA]</scope>
    <source>
        <strain evidence="2">LF1</strain>
    </source>
</reference>
<dbReference type="RefSeq" id="WP_090631196.1">
    <property type="nucleotide sequence ID" value="NZ_CVRB01000001.1"/>
</dbReference>
<gene>
    <name evidence="1" type="primary">yaaR</name>
    <name evidence="1" type="ORF">BN000_00823</name>
</gene>
<evidence type="ECO:0000313" key="1">
    <source>
        <dbReference type="EMBL" id="CRK80932.1"/>
    </source>
</evidence>
<dbReference type="OrthoDB" id="1680946at2"/>
<keyword evidence="2" id="KW-1185">Reference proteome</keyword>